<dbReference type="GO" id="GO:0006352">
    <property type="term" value="P:DNA-templated transcription initiation"/>
    <property type="evidence" value="ECO:0007669"/>
    <property type="project" value="InterPro"/>
</dbReference>
<dbReference type="RefSeq" id="WP_115885345.1">
    <property type="nucleotide sequence ID" value="NZ_CBCSHX010000006.1"/>
</dbReference>
<proteinExistence type="predicted"/>
<gene>
    <name evidence="2" type="ORF">DFR63_1545</name>
</gene>
<dbReference type="InterPro" id="IPR013249">
    <property type="entry name" value="RNA_pol_sigma70_r4_t2"/>
</dbReference>
<dbReference type="Proteomes" id="UP000257076">
    <property type="component" value="Unassembled WGS sequence"/>
</dbReference>
<reference evidence="2 3" key="1">
    <citation type="submission" date="2018-08" db="EMBL/GenBank/DDBJ databases">
        <title>Genomic Encyclopedia of Type Strains, Phase IV (KMG-IV): sequencing the most valuable type-strain genomes for metagenomic binning, comparative biology and taxonomic classification.</title>
        <authorList>
            <person name="Goeker M."/>
        </authorList>
    </citation>
    <scope>NUCLEOTIDE SEQUENCE [LARGE SCALE GENOMIC DNA]</scope>
    <source>
        <strain evidence="2 3">DSM 17274</strain>
    </source>
</reference>
<dbReference type="InterPro" id="IPR036388">
    <property type="entry name" value="WH-like_DNA-bd_sf"/>
</dbReference>
<dbReference type="AlphaFoldDB" id="A0A3E0AVQ2"/>
<accession>A0A3E0AVQ2</accession>
<feature type="domain" description="RNA polymerase sigma factor 70 region 4 type 2" evidence="1">
    <location>
        <begin position="53"/>
        <end position="96"/>
    </location>
</feature>
<sequence length="120" mass="14232">MAGTIKRKIKFDDVEVIHAYLMNRHFFKTDAEKGDFLAIAYEMDFEQVISTVKLNERAESYLFLHYEKGITQREISEMFGTTQQAVQQSLQRSLKKFERAFHSFYLKRENKVKIKQIQSA</sequence>
<dbReference type="InterPro" id="IPR013324">
    <property type="entry name" value="RNA_pol_sigma_r3/r4-like"/>
</dbReference>
<keyword evidence="3" id="KW-1185">Reference proteome</keyword>
<dbReference type="GO" id="GO:0003677">
    <property type="term" value="F:DNA binding"/>
    <property type="evidence" value="ECO:0007669"/>
    <property type="project" value="InterPro"/>
</dbReference>
<dbReference type="GO" id="GO:0016987">
    <property type="term" value="F:sigma factor activity"/>
    <property type="evidence" value="ECO:0007669"/>
    <property type="project" value="InterPro"/>
</dbReference>
<evidence type="ECO:0000259" key="1">
    <source>
        <dbReference type="Pfam" id="PF08281"/>
    </source>
</evidence>
<evidence type="ECO:0000313" key="3">
    <source>
        <dbReference type="Proteomes" id="UP000257076"/>
    </source>
</evidence>
<dbReference type="Pfam" id="PF08281">
    <property type="entry name" value="Sigma70_r4_2"/>
    <property type="match status" value="1"/>
</dbReference>
<evidence type="ECO:0000313" key="2">
    <source>
        <dbReference type="EMBL" id="REG23798.1"/>
    </source>
</evidence>
<name>A0A3E0AVQ2_9STAP</name>
<dbReference type="Gene3D" id="1.10.10.10">
    <property type="entry name" value="Winged helix-like DNA-binding domain superfamily/Winged helix DNA-binding domain"/>
    <property type="match status" value="1"/>
</dbReference>
<comment type="caution">
    <text evidence="2">The sequence shown here is derived from an EMBL/GenBank/DDBJ whole genome shotgun (WGS) entry which is preliminary data.</text>
</comment>
<organism evidence="2 3">
    <name type="scientific">Jeotgalicoccus halotolerans</name>
    <dbReference type="NCBI Taxonomy" id="157227"/>
    <lineage>
        <taxon>Bacteria</taxon>
        <taxon>Bacillati</taxon>
        <taxon>Bacillota</taxon>
        <taxon>Bacilli</taxon>
        <taxon>Bacillales</taxon>
        <taxon>Staphylococcaceae</taxon>
        <taxon>Jeotgalicoccus</taxon>
    </lineage>
</organism>
<protein>
    <submittedName>
        <fullName evidence="2">RNA polymerase sigma factor (Sigma-70 family)</fullName>
    </submittedName>
</protein>
<dbReference type="EMBL" id="QUMW01000012">
    <property type="protein sequence ID" value="REG23798.1"/>
    <property type="molecule type" value="Genomic_DNA"/>
</dbReference>
<dbReference type="SUPFAM" id="SSF88659">
    <property type="entry name" value="Sigma3 and sigma4 domains of RNA polymerase sigma factors"/>
    <property type="match status" value="1"/>
</dbReference>